<name>A0A2P1JR42_9CAUD</name>
<evidence type="ECO:0000313" key="2">
    <source>
        <dbReference type="EMBL" id="AVO21607.1"/>
    </source>
</evidence>
<evidence type="ECO:0000313" key="3">
    <source>
        <dbReference type="Proteomes" id="UP000241634"/>
    </source>
</evidence>
<gene>
    <name evidence="2" type="primary">1</name>
    <name evidence="2" type="ORF">SEA_MOOMOO_1</name>
</gene>
<evidence type="ECO:0000256" key="1">
    <source>
        <dbReference type="SAM" id="MobiDB-lite"/>
    </source>
</evidence>
<dbReference type="KEGG" id="vg:60335284"/>
<dbReference type="RefSeq" id="YP_009963602.1">
    <property type="nucleotide sequence ID" value="NC_051721.1"/>
</dbReference>
<organism evidence="2 3">
    <name type="scientific">Mycobacterium phage MooMoo</name>
    <dbReference type="NCBI Taxonomy" id="2108127"/>
    <lineage>
        <taxon>Viruses</taxon>
        <taxon>Duplodnaviria</taxon>
        <taxon>Heunggongvirae</taxon>
        <taxon>Uroviricota</taxon>
        <taxon>Caudoviricetes</taxon>
        <taxon>Gracegardnervirinae</taxon>
        <taxon>Moomoovirus</taxon>
        <taxon>Moomoovirus moomoo</taxon>
    </lineage>
</organism>
<feature type="region of interest" description="Disordered" evidence="1">
    <location>
        <begin position="1"/>
        <end position="35"/>
    </location>
</feature>
<protein>
    <recommendedName>
        <fullName evidence="4">Terminase small subunit</fullName>
    </recommendedName>
</protein>
<feature type="region of interest" description="Disordered" evidence="1">
    <location>
        <begin position="84"/>
        <end position="104"/>
    </location>
</feature>
<dbReference type="EMBL" id="MH001449">
    <property type="protein sequence ID" value="AVO21607.1"/>
    <property type="molecule type" value="Genomic_DNA"/>
</dbReference>
<keyword evidence="3" id="KW-1185">Reference proteome</keyword>
<accession>A0A2P1JR42</accession>
<feature type="compositionally biased region" description="Acidic residues" evidence="1">
    <location>
        <begin position="92"/>
        <end position="104"/>
    </location>
</feature>
<evidence type="ECO:0008006" key="4">
    <source>
        <dbReference type="Google" id="ProtNLM"/>
    </source>
</evidence>
<sequence>MTRRNLRAVPADQNTQVGEPKKKTPLSVEEAAASGSHRDLLVAMRERIAKTVADPNCPPRDLASLSRRLQDIAKEIDVLDLRAKQEARESGDAGEDETWNEEVI</sequence>
<proteinExistence type="predicted"/>
<dbReference type="Proteomes" id="UP000241634">
    <property type="component" value="Segment"/>
</dbReference>
<reference evidence="3" key="1">
    <citation type="submission" date="2018-02" db="EMBL/GenBank/DDBJ databases">
        <authorList>
            <person name="Cohen D.B."/>
            <person name="Kent A.D."/>
        </authorList>
    </citation>
    <scope>NUCLEOTIDE SEQUENCE [LARGE SCALE GENOMIC DNA]</scope>
</reference>
<dbReference type="GeneID" id="60335284"/>